<keyword evidence="8" id="KW-1185">Reference proteome</keyword>
<evidence type="ECO:0000313" key="7">
    <source>
        <dbReference type="EMBL" id="MBU9735145.1"/>
    </source>
</evidence>
<reference evidence="7" key="1">
    <citation type="submission" date="2021-06" db="EMBL/GenBank/DDBJ databases">
        <title>Description of novel taxa of the family Lachnospiraceae.</title>
        <authorList>
            <person name="Chaplin A.V."/>
            <person name="Sokolova S.R."/>
            <person name="Pikina A.P."/>
            <person name="Korzhanova M."/>
            <person name="Belova V."/>
            <person name="Korostin D."/>
            <person name="Efimov B.A."/>
        </authorList>
    </citation>
    <scope>NUCLEOTIDE SEQUENCE</scope>
    <source>
        <strain evidence="7">ASD5720</strain>
    </source>
</reference>
<feature type="transmembrane region" description="Helical" evidence="6">
    <location>
        <begin position="210"/>
        <end position="231"/>
    </location>
</feature>
<sequence>MKKLLERRETSVFLILVALCIGLTIYSPTFLSYTNIKNVLVSNTAMGIMAAGMTFVLITAGIDVSVASQMMFSATWLALLAETPLGNPVTIVLAALLIGLVTGAVNGALISKFDIHPIIITLGTNSIYRGIILVFTNGRWLMNLPKWFTGFSSTVFGIPLPVVYALLIFLISAYILKHTYFGRSIYAMGGNREAARYAGVNLKKTVFLTYTYTGVLCGAAGLVLDSILGNCQPSGSNGWEMNVIAAAVIGGTNILGGYGTIGGTVIGVLMMGVIENGLVVAHVPTYWQKLVYGLIIIVTVTIDVLRKKKADSRKQMIEID</sequence>
<feature type="transmembrane region" description="Helical" evidence="6">
    <location>
        <begin position="243"/>
        <end position="274"/>
    </location>
</feature>
<feature type="transmembrane region" description="Helical" evidence="6">
    <location>
        <begin position="89"/>
        <end position="109"/>
    </location>
</feature>
<dbReference type="GO" id="GO:0005886">
    <property type="term" value="C:plasma membrane"/>
    <property type="evidence" value="ECO:0007669"/>
    <property type="project" value="UniProtKB-SubCell"/>
</dbReference>
<dbReference type="Proteomes" id="UP000712157">
    <property type="component" value="Unassembled WGS sequence"/>
</dbReference>
<gene>
    <name evidence="7" type="ORF">KTH89_01255</name>
</gene>
<dbReference type="GO" id="GO:0022857">
    <property type="term" value="F:transmembrane transporter activity"/>
    <property type="evidence" value="ECO:0007669"/>
    <property type="project" value="InterPro"/>
</dbReference>
<evidence type="ECO:0000256" key="2">
    <source>
        <dbReference type="ARBA" id="ARBA00022475"/>
    </source>
</evidence>
<evidence type="ECO:0000256" key="1">
    <source>
        <dbReference type="ARBA" id="ARBA00004651"/>
    </source>
</evidence>
<dbReference type="PANTHER" id="PTHR32196:SF72">
    <property type="entry name" value="RIBOSE IMPORT PERMEASE PROTEIN RBSC"/>
    <property type="match status" value="1"/>
</dbReference>
<feature type="transmembrane region" description="Helical" evidence="6">
    <location>
        <begin position="286"/>
        <end position="305"/>
    </location>
</feature>
<keyword evidence="5 6" id="KW-0472">Membrane</keyword>
<keyword evidence="3 6" id="KW-0812">Transmembrane</keyword>
<feature type="transmembrane region" description="Helical" evidence="6">
    <location>
        <begin position="147"/>
        <end position="176"/>
    </location>
</feature>
<evidence type="ECO:0000256" key="4">
    <source>
        <dbReference type="ARBA" id="ARBA00022989"/>
    </source>
</evidence>
<dbReference type="PANTHER" id="PTHR32196">
    <property type="entry name" value="ABC TRANSPORTER PERMEASE PROTEIN YPHD-RELATED-RELATED"/>
    <property type="match status" value="1"/>
</dbReference>
<dbReference type="CDD" id="cd06579">
    <property type="entry name" value="TM_PBP1_transp_AraH_like"/>
    <property type="match status" value="1"/>
</dbReference>
<dbReference type="RefSeq" id="WP_158346750.1">
    <property type="nucleotide sequence ID" value="NZ_JAHQCW010000001.1"/>
</dbReference>
<name>A0A949JXR1_9FIRM</name>
<keyword evidence="2" id="KW-1003">Cell membrane</keyword>
<keyword evidence="4 6" id="KW-1133">Transmembrane helix</keyword>
<evidence type="ECO:0000256" key="6">
    <source>
        <dbReference type="SAM" id="Phobius"/>
    </source>
</evidence>
<dbReference type="AlphaFoldDB" id="A0A949JXR1"/>
<protein>
    <submittedName>
        <fullName evidence="7">ABC transporter permease</fullName>
    </submittedName>
</protein>
<evidence type="ECO:0000256" key="5">
    <source>
        <dbReference type="ARBA" id="ARBA00023136"/>
    </source>
</evidence>
<feature type="transmembrane region" description="Helical" evidence="6">
    <location>
        <begin position="12"/>
        <end position="33"/>
    </location>
</feature>
<comment type="subcellular location">
    <subcellularLocation>
        <location evidence="1">Cell membrane</location>
        <topology evidence="1">Multi-pass membrane protein</topology>
    </subcellularLocation>
</comment>
<proteinExistence type="predicted"/>
<dbReference type="InterPro" id="IPR001851">
    <property type="entry name" value="ABC_transp_permease"/>
</dbReference>
<dbReference type="EMBL" id="JAHQCW010000001">
    <property type="protein sequence ID" value="MBU9735145.1"/>
    <property type="molecule type" value="Genomic_DNA"/>
</dbReference>
<accession>A0A949JXR1</accession>
<feature type="transmembrane region" description="Helical" evidence="6">
    <location>
        <begin position="45"/>
        <end position="68"/>
    </location>
</feature>
<evidence type="ECO:0000313" key="8">
    <source>
        <dbReference type="Proteomes" id="UP000712157"/>
    </source>
</evidence>
<dbReference type="Pfam" id="PF02653">
    <property type="entry name" value="BPD_transp_2"/>
    <property type="match status" value="1"/>
</dbReference>
<feature type="transmembrane region" description="Helical" evidence="6">
    <location>
        <begin position="115"/>
        <end position="135"/>
    </location>
</feature>
<organism evidence="7 8">
    <name type="scientific">Diplocloster agilis</name>
    <dbReference type="NCBI Taxonomy" id="2850323"/>
    <lineage>
        <taxon>Bacteria</taxon>
        <taxon>Bacillati</taxon>
        <taxon>Bacillota</taxon>
        <taxon>Clostridia</taxon>
        <taxon>Lachnospirales</taxon>
        <taxon>Lachnospiraceae</taxon>
        <taxon>Diplocloster</taxon>
    </lineage>
</organism>
<evidence type="ECO:0000256" key="3">
    <source>
        <dbReference type="ARBA" id="ARBA00022692"/>
    </source>
</evidence>
<comment type="caution">
    <text evidence="7">The sequence shown here is derived from an EMBL/GenBank/DDBJ whole genome shotgun (WGS) entry which is preliminary data.</text>
</comment>